<organism evidence="2 3">
    <name type="scientific">Dibothriocephalus latus</name>
    <name type="common">Fish tapeworm</name>
    <name type="synonym">Diphyllobothrium latum</name>
    <dbReference type="NCBI Taxonomy" id="60516"/>
    <lineage>
        <taxon>Eukaryota</taxon>
        <taxon>Metazoa</taxon>
        <taxon>Spiralia</taxon>
        <taxon>Lophotrochozoa</taxon>
        <taxon>Platyhelminthes</taxon>
        <taxon>Cestoda</taxon>
        <taxon>Eucestoda</taxon>
        <taxon>Diphyllobothriidea</taxon>
        <taxon>Diphyllobothriidae</taxon>
        <taxon>Dibothriocephalus</taxon>
    </lineage>
</organism>
<dbReference type="EMBL" id="UYRU01071343">
    <property type="protein sequence ID" value="VDN20902.1"/>
    <property type="molecule type" value="Genomic_DNA"/>
</dbReference>
<protein>
    <recommendedName>
        <fullName evidence="1">Fibronectin type-III domain-containing protein</fullName>
    </recommendedName>
</protein>
<dbReference type="SUPFAM" id="SSF49265">
    <property type="entry name" value="Fibronectin type III"/>
    <property type="match status" value="1"/>
</dbReference>
<dbReference type="PROSITE" id="PS50853">
    <property type="entry name" value="FN3"/>
    <property type="match status" value="1"/>
</dbReference>
<proteinExistence type="predicted"/>
<keyword evidence="3" id="KW-1185">Reference proteome</keyword>
<dbReference type="InterPro" id="IPR003961">
    <property type="entry name" value="FN3_dom"/>
</dbReference>
<evidence type="ECO:0000313" key="2">
    <source>
        <dbReference type="EMBL" id="VDN20902.1"/>
    </source>
</evidence>
<gene>
    <name evidence="2" type="ORF">DILT_LOCUS13723</name>
</gene>
<dbReference type="AlphaFoldDB" id="A0A3P7PLT7"/>
<sequence length="300" mass="32860">MTSVRISWQQMLGGPYRGVVTLQPEGGVLGGSHSCSVNSSTANAFCLVTSLQPDSLYSATVKVCSITGFCSEPSRRVLVHTLFDATVMNFNILGPHEMFASWREEKPHPSTSYRLHVNNQEHVACRQPTLEGKKENHICHITGLRANTSHVLQLYLCPDKSASCHRASHPHFARTPAVRVVDDRPPQELSINAIGPNTATVKINHTDDGSTYFVVASPFNTLFSLQNNTSKRCKMVNVTGSLTCRLQDLPPNTIHQLDIHKCHPAGGNCTPLWTVGHVRTLPEGRCLPPLPIPLPGEPPN</sequence>
<evidence type="ECO:0000313" key="3">
    <source>
        <dbReference type="Proteomes" id="UP000281553"/>
    </source>
</evidence>
<reference evidence="2 3" key="1">
    <citation type="submission" date="2018-11" db="EMBL/GenBank/DDBJ databases">
        <authorList>
            <consortium name="Pathogen Informatics"/>
        </authorList>
    </citation>
    <scope>NUCLEOTIDE SEQUENCE [LARGE SCALE GENOMIC DNA]</scope>
</reference>
<name>A0A3P7PLT7_DIBLA</name>
<evidence type="ECO:0000259" key="1">
    <source>
        <dbReference type="PROSITE" id="PS50853"/>
    </source>
</evidence>
<dbReference type="Proteomes" id="UP000281553">
    <property type="component" value="Unassembled WGS sequence"/>
</dbReference>
<accession>A0A3P7PLT7</accession>
<feature type="domain" description="Fibronectin type-III" evidence="1">
    <location>
        <begin position="1"/>
        <end position="84"/>
    </location>
</feature>
<dbReference type="InterPro" id="IPR036116">
    <property type="entry name" value="FN3_sf"/>
</dbReference>